<dbReference type="InterPro" id="IPR018490">
    <property type="entry name" value="cNMP-bd_dom_sf"/>
</dbReference>
<gene>
    <name evidence="6" type="ordered locus">Daud_1482</name>
</gene>
<feature type="domain" description="Cyclic nucleotide-binding" evidence="4">
    <location>
        <begin position="23"/>
        <end position="123"/>
    </location>
</feature>
<dbReference type="GO" id="GO:0005829">
    <property type="term" value="C:cytosol"/>
    <property type="evidence" value="ECO:0007669"/>
    <property type="project" value="TreeGrafter"/>
</dbReference>
<dbReference type="CDD" id="cd00092">
    <property type="entry name" value="HTH_CRP"/>
    <property type="match status" value="1"/>
</dbReference>
<dbReference type="SUPFAM" id="SSF46785">
    <property type="entry name" value="Winged helix' DNA-binding domain"/>
    <property type="match status" value="1"/>
</dbReference>
<evidence type="ECO:0000256" key="3">
    <source>
        <dbReference type="ARBA" id="ARBA00023163"/>
    </source>
</evidence>
<dbReference type="GO" id="GO:0003677">
    <property type="term" value="F:DNA binding"/>
    <property type="evidence" value="ECO:0007669"/>
    <property type="project" value="UniProtKB-KW"/>
</dbReference>
<dbReference type="InterPro" id="IPR036390">
    <property type="entry name" value="WH_DNA-bd_sf"/>
</dbReference>
<dbReference type="EMBL" id="CP000860">
    <property type="protein sequence ID" value="ACA59988.1"/>
    <property type="molecule type" value="Genomic_DNA"/>
</dbReference>
<dbReference type="KEGG" id="dau:Daud_1482"/>
<keyword evidence="7" id="KW-1185">Reference proteome</keyword>
<evidence type="ECO:0000259" key="4">
    <source>
        <dbReference type="PROSITE" id="PS50042"/>
    </source>
</evidence>
<dbReference type="Gene3D" id="1.10.10.10">
    <property type="entry name" value="Winged helix-like DNA-binding domain superfamily/Winged helix DNA-binding domain"/>
    <property type="match status" value="1"/>
</dbReference>
<organism evidence="6 7">
    <name type="scientific">Desulforudis audaxviator (strain MP104C)</name>
    <dbReference type="NCBI Taxonomy" id="477974"/>
    <lineage>
        <taxon>Bacteria</taxon>
        <taxon>Bacillati</taxon>
        <taxon>Bacillota</taxon>
        <taxon>Clostridia</taxon>
        <taxon>Thermoanaerobacterales</taxon>
        <taxon>Candidatus Desulforudaceae</taxon>
        <taxon>Candidatus Desulforudis</taxon>
    </lineage>
</organism>
<dbReference type="PANTHER" id="PTHR24567:SF74">
    <property type="entry name" value="HTH-TYPE TRANSCRIPTIONAL REGULATOR ARCR"/>
    <property type="match status" value="1"/>
</dbReference>
<dbReference type="HOGENOM" id="CLU_075053_3_2_9"/>
<reference evidence="7" key="1">
    <citation type="submission" date="2007-10" db="EMBL/GenBank/DDBJ databases">
        <title>Complete sequence of chromosome of Desulforudis audaxviator MP104C.</title>
        <authorList>
            <person name="Copeland A."/>
            <person name="Lucas S."/>
            <person name="Lapidus A."/>
            <person name="Barry K."/>
            <person name="Glavina del Rio T."/>
            <person name="Dalin E."/>
            <person name="Tice H."/>
            <person name="Bruce D."/>
            <person name="Pitluck S."/>
            <person name="Lowry S.R."/>
            <person name="Larimer F."/>
            <person name="Land M.L."/>
            <person name="Hauser L."/>
            <person name="Kyrpides N."/>
            <person name="Ivanova N.N."/>
            <person name="Richardson P."/>
        </authorList>
    </citation>
    <scope>NUCLEOTIDE SEQUENCE [LARGE SCALE GENOMIC DNA]</scope>
    <source>
        <strain evidence="7">MP104C</strain>
    </source>
</reference>
<dbReference type="eggNOG" id="COG0664">
    <property type="taxonomic scope" value="Bacteria"/>
</dbReference>
<dbReference type="Pfam" id="PF00027">
    <property type="entry name" value="cNMP_binding"/>
    <property type="match status" value="1"/>
</dbReference>
<dbReference type="FunFam" id="1.10.10.10:FF:000019">
    <property type="entry name" value="Crp/Fnr family transcriptional regulator"/>
    <property type="match status" value="1"/>
</dbReference>
<dbReference type="SMART" id="SM00419">
    <property type="entry name" value="HTH_CRP"/>
    <property type="match status" value="1"/>
</dbReference>
<dbReference type="PRINTS" id="PR00034">
    <property type="entry name" value="HTHCRP"/>
</dbReference>
<dbReference type="SMART" id="SM00100">
    <property type="entry name" value="cNMP"/>
    <property type="match status" value="1"/>
</dbReference>
<dbReference type="InterPro" id="IPR050397">
    <property type="entry name" value="Env_Response_Regulators"/>
</dbReference>
<sequence length="235" mass="26785">MLDYCDAVNHPTGFLFDEKELLISEEEKELLRRAGRTLSYPRGQIIFAVGDNADQVYLLERGWVRIYRLDFEGRKITVGAMRNPGELMGLSEALYEGERTCFAEAVTDVVMVKLNRTSFLQILKHNQNLALKVASLLGVRMREAESKIHELVSMQVPGRLALLLLKMGERNGHTSSDGIQVNLRLTHEEIASMIGTTRQTVTQTLNLFKKEKSIKTRGRMIIILDCRKLARWIHS</sequence>
<dbReference type="PROSITE" id="PS50042">
    <property type="entry name" value="CNMP_BINDING_3"/>
    <property type="match status" value="1"/>
</dbReference>
<proteinExistence type="predicted"/>
<accession>B1I4R7</accession>
<evidence type="ECO:0000313" key="7">
    <source>
        <dbReference type="Proteomes" id="UP000008544"/>
    </source>
</evidence>
<dbReference type="PANTHER" id="PTHR24567">
    <property type="entry name" value="CRP FAMILY TRANSCRIPTIONAL REGULATORY PROTEIN"/>
    <property type="match status" value="1"/>
</dbReference>
<protein>
    <submittedName>
        <fullName evidence="6">Putative transcriptional regulator, Crp/Fnr family</fullName>
    </submittedName>
</protein>
<dbReference type="SUPFAM" id="SSF51206">
    <property type="entry name" value="cAMP-binding domain-like"/>
    <property type="match status" value="1"/>
</dbReference>
<dbReference type="Proteomes" id="UP000008544">
    <property type="component" value="Chromosome"/>
</dbReference>
<dbReference type="RefSeq" id="WP_012302573.1">
    <property type="nucleotide sequence ID" value="NC_010424.1"/>
</dbReference>
<feature type="domain" description="HTH crp-type" evidence="5">
    <location>
        <begin position="154"/>
        <end position="227"/>
    </location>
</feature>
<dbReference type="Gene3D" id="2.60.120.10">
    <property type="entry name" value="Jelly Rolls"/>
    <property type="match status" value="1"/>
</dbReference>
<dbReference type="GO" id="GO:0003700">
    <property type="term" value="F:DNA-binding transcription factor activity"/>
    <property type="evidence" value="ECO:0007669"/>
    <property type="project" value="TreeGrafter"/>
</dbReference>
<dbReference type="STRING" id="477974.Daud_1482"/>
<evidence type="ECO:0000313" key="6">
    <source>
        <dbReference type="EMBL" id="ACA59988.1"/>
    </source>
</evidence>
<dbReference type="AlphaFoldDB" id="B1I4R7"/>
<dbReference type="InterPro" id="IPR012318">
    <property type="entry name" value="HTH_CRP"/>
</dbReference>
<keyword evidence="3" id="KW-0804">Transcription</keyword>
<dbReference type="OrthoDB" id="9812325at2"/>
<reference evidence="6 7" key="2">
    <citation type="journal article" date="2008" name="Science">
        <title>Environmental genomics reveals a single-species ecosystem deep within Earth.</title>
        <authorList>
            <person name="Chivian D."/>
            <person name="Brodie E.L."/>
            <person name="Alm E.J."/>
            <person name="Culley D.E."/>
            <person name="Dehal P.S."/>
            <person name="Desantis T.Z."/>
            <person name="Gihring T.M."/>
            <person name="Lapidus A."/>
            <person name="Lin L.H."/>
            <person name="Lowry S.R."/>
            <person name="Moser D.P."/>
            <person name="Richardson P.M."/>
            <person name="Southam G."/>
            <person name="Wanger G."/>
            <person name="Pratt L.M."/>
            <person name="Andersen G.L."/>
            <person name="Hazen T.C."/>
            <person name="Brockman F.J."/>
            <person name="Arkin A.P."/>
            <person name="Onstott T.C."/>
        </authorList>
    </citation>
    <scope>NUCLEOTIDE SEQUENCE [LARGE SCALE GENOMIC DNA]</scope>
    <source>
        <strain evidence="6 7">MP104C</strain>
    </source>
</reference>
<dbReference type="InterPro" id="IPR014710">
    <property type="entry name" value="RmlC-like_jellyroll"/>
</dbReference>
<dbReference type="InterPro" id="IPR000595">
    <property type="entry name" value="cNMP-bd_dom"/>
</dbReference>
<evidence type="ECO:0000256" key="2">
    <source>
        <dbReference type="ARBA" id="ARBA00023125"/>
    </source>
</evidence>
<name>B1I4R7_DESAP</name>
<dbReference type="InterPro" id="IPR036388">
    <property type="entry name" value="WH-like_DNA-bd_sf"/>
</dbReference>
<keyword evidence="2" id="KW-0238">DNA-binding</keyword>
<dbReference type="Pfam" id="PF13545">
    <property type="entry name" value="HTH_Crp_2"/>
    <property type="match status" value="1"/>
</dbReference>
<dbReference type="CDD" id="cd00038">
    <property type="entry name" value="CAP_ED"/>
    <property type="match status" value="1"/>
</dbReference>
<dbReference type="PROSITE" id="PS51063">
    <property type="entry name" value="HTH_CRP_2"/>
    <property type="match status" value="1"/>
</dbReference>
<evidence type="ECO:0000256" key="1">
    <source>
        <dbReference type="ARBA" id="ARBA00023015"/>
    </source>
</evidence>
<evidence type="ECO:0000259" key="5">
    <source>
        <dbReference type="PROSITE" id="PS51063"/>
    </source>
</evidence>
<keyword evidence="1" id="KW-0805">Transcription regulation</keyword>